<dbReference type="Proteomes" id="UP000291106">
    <property type="component" value="Chromosome"/>
</dbReference>
<proteinExistence type="predicted"/>
<dbReference type="KEGG" id="smai:EXU30_01785"/>
<sequence length="281" mass="32837">MQHAINSFRKIRILILNFMHIITISRTLQLGFQQLLVPCVLAVAVILTGCSDNHKVSTHSADYDTVIDQDAQFIYKDIKVAKAPRQWDWMLPDLNSLAQASSQQYRYPSLTGIAEYKQSFQLDNVIGFVWGWQSRTDKYDIEVFLLYMFIGEDKYLMRTFHNSHHLTVDEAILITFYDYFRYERPFMAQKWQISEPYDNYKMEPLLTLGSELFEQGHEYPVFDGRIVTLKDVYLRQAQTKRVKDNNGLTHYVCKWLVPEGEGSSLKAKKYVLSCQANLSNN</sequence>
<dbReference type="AlphaFoldDB" id="A0A411PD90"/>
<accession>A0A411PD90</accession>
<keyword evidence="2" id="KW-1185">Reference proteome</keyword>
<evidence type="ECO:0000313" key="2">
    <source>
        <dbReference type="Proteomes" id="UP000291106"/>
    </source>
</evidence>
<name>A0A411PD90_9GAMM</name>
<gene>
    <name evidence="1" type="ORF">EXU30_01785</name>
</gene>
<evidence type="ECO:0000313" key="1">
    <source>
        <dbReference type="EMBL" id="QBF81567.1"/>
    </source>
</evidence>
<dbReference type="EMBL" id="CP036200">
    <property type="protein sequence ID" value="QBF81567.1"/>
    <property type="molecule type" value="Genomic_DNA"/>
</dbReference>
<reference evidence="1 2" key="1">
    <citation type="submission" date="2019-02" db="EMBL/GenBank/DDBJ databases">
        <title>Shewanella sp. D4-2 isolated from Dokdo Island.</title>
        <authorList>
            <person name="Baek K."/>
        </authorList>
    </citation>
    <scope>NUCLEOTIDE SEQUENCE [LARGE SCALE GENOMIC DNA]</scope>
    <source>
        <strain evidence="1 2">D4-2</strain>
    </source>
</reference>
<dbReference type="RefSeq" id="WP_130597541.1">
    <property type="nucleotide sequence ID" value="NZ_CP036200.1"/>
</dbReference>
<protein>
    <submittedName>
        <fullName evidence="1">Uncharacterized protein</fullName>
    </submittedName>
</protein>
<organism evidence="1 2">
    <name type="scientific">Shewanella maritima</name>
    <dbReference type="NCBI Taxonomy" id="2520507"/>
    <lineage>
        <taxon>Bacteria</taxon>
        <taxon>Pseudomonadati</taxon>
        <taxon>Pseudomonadota</taxon>
        <taxon>Gammaproteobacteria</taxon>
        <taxon>Alteromonadales</taxon>
        <taxon>Shewanellaceae</taxon>
        <taxon>Shewanella</taxon>
    </lineage>
</organism>